<sequence>MKIIDVIMRIFIKSTVRVLKDKKSREAKEKSFIGVLKDKKEQESQGKVLHKGSEGQKGAGNPRKSPS</sequence>
<reference evidence="2 3" key="2">
    <citation type="journal article" date="2016" name="Int. J. Syst. Evol. Microbiol.">
        <title>Bacillus gobiensis sp. nov., isolated from a soil sample.</title>
        <authorList>
            <person name="Liu B."/>
            <person name="Liu G.H."/>
            <person name="Cetin S."/>
            <person name="Schumann P."/>
            <person name="Pan Z.Z."/>
            <person name="Chen Q.Q."/>
        </authorList>
    </citation>
    <scope>NUCLEOTIDE SEQUENCE [LARGE SCALE GENOMIC DNA]</scope>
    <source>
        <strain evidence="2 3">FJAT-4402</strain>
    </source>
</reference>
<evidence type="ECO:0000313" key="2">
    <source>
        <dbReference type="EMBL" id="ALC83439.1"/>
    </source>
</evidence>
<feature type="region of interest" description="Disordered" evidence="1">
    <location>
        <begin position="38"/>
        <end position="67"/>
    </location>
</feature>
<evidence type="ECO:0000256" key="1">
    <source>
        <dbReference type="SAM" id="MobiDB-lite"/>
    </source>
</evidence>
<keyword evidence="3" id="KW-1185">Reference proteome</keyword>
<dbReference type="STRING" id="1441095.AM592_19240"/>
<reference evidence="3" key="1">
    <citation type="submission" date="2015-08" db="EMBL/GenBank/DDBJ databases">
        <title>Genome sequencing project for genomic taxonomy and phylogenomics of Bacillus-like bacteria.</title>
        <authorList>
            <person name="Liu B."/>
            <person name="Wang J."/>
            <person name="Zhu Y."/>
            <person name="Liu G."/>
            <person name="Chen Q."/>
            <person name="Chen Z."/>
            <person name="Lan J."/>
            <person name="Che J."/>
            <person name="Ge C."/>
            <person name="Shi H."/>
            <person name="Pan Z."/>
            <person name="Liu X."/>
        </authorList>
    </citation>
    <scope>NUCLEOTIDE SEQUENCE [LARGE SCALE GENOMIC DNA]</scope>
    <source>
        <strain evidence="3">FJAT-4402</strain>
    </source>
</reference>
<evidence type="ECO:0000313" key="3">
    <source>
        <dbReference type="Proteomes" id="UP000067625"/>
    </source>
</evidence>
<dbReference type="PATRIC" id="fig|1441095.3.peg.4249"/>
<gene>
    <name evidence="2" type="ORF">AM592_19240</name>
</gene>
<dbReference type="AlphaFoldDB" id="A0A0M5JF84"/>
<name>A0A0M5JF84_9BACI</name>
<protein>
    <submittedName>
        <fullName evidence="2">Uncharacterized protein</fullName>
    </submittedName>
</protein>
<proteinExistence type="predicted"/>
<dbReference type="EMBL" id="CP012600">
    <property type="protein sequence ID" value="ALC83439.1"/>
    <property type="molecule type" value="Genomic_DNA"/>
</dbReference>
<dbReference type="Proteomes" id="UP000067625">
    <property type="component" value="Chromosome"/>
</dbReference>
<accession>A0A0M5JF84</accession>
<organism evidence="2 3">
    <name type="scientific">Bacillus gobiensis</name>
    <dbReference type="NCBI Taxonomy" id="1441095"/>
    <lineage>
        <taxon>Bacteria</taxon>
        <taxon>Bacillati</taxon>
        <taxon>Bacillota</taxon>
        <taxon>Bacilli</taxon>
        <taxon>Bacillales</taxon>
        <taxon>Bacillaceae</taxon>
        <taxon>Bacillus</taxon>
    </lineage>
</organism>